<evidence type="ECO:0000313" key="4">
    <source>
        <dbReference type="EMBL" id="WHI61273.1"/>
    </source>
</evidence>
<accession>A0AAX3W7J2</accession>
<dbReference type="Proteomes" id="UP001223261">
    <property type="component" value="Chromosome"/>
</dbReference>
<keyword evidence="2 4" id="KW-0808">Transferase</keyword>
<dbReference type="Gene3D" id="3.40.50.2000">
    <property type="entry name" value="Glycogen Phosphorylase B"/>
    <property type="match status" value="3"/>
</dbReference>
<dbReference type="Pfam" id="PF00534">
    <property type="entry name" value="Glycos_transf_1"/>
    <property type="match status" value="1"/>
</dbReference>
<dbReference type="GO" id="GO:0016757">
    <property type="term" value="F:glycosyltransferase activity"/>
    <property type="evidence" value="ECO:0007669"/>
    <property type="project" value="UniProtKB-KW"/>
</dbReference>
<protein>
    <submittedName>
        <fullName evidence="4">Glycosyltransferase</fullName>
        <ecNumber evidence="4">2.4.-.-</ecNumber>
    </submittedName>
</protein>
<dbReference type="AlphaFoldDB" id="A0AAX3W7J2"/>
<organism evidence="4 5">
    <name type="scientific">Mammaliicoccus lentus</name>
    <name type="common">Staphylococcus lentus</name>
    <dbReference type="NCBI Taxonomy" id="42858"/>
    <lineage>
        <taxon>Bacteria</taxon>
        <taxon>Bacillati</taxon>
        <taxon>Bacillota</taxon>
        <taxon>Bacilli</taxon>
        <taxon>Bacillales</taxon>
        <taxon>Staphylococcaceae</taxon>
        <taxon>Mammaliicoccus</taxon>
    </lineage>
</organism>
<dbReference type="InterPro" id="IPR001296">
    <property type="entry name" value="Glyco_trans_1"/>
</dbReference>
<dbReference type="PANTHER" id="PTHR12526">
    <property type="entry name" value="GLYCOSYLTRANSFERASE"/>
    <property type="match status" value="1"/>
</dbReference>
<proteinExistence type="predicted"/>
<evidence type="ECO:0000313" key="5">
    <source>
        <dbReference type="Proteomes" id="UP001223261"/>
    </source>
</evidence>
<evidence type="ECO:0000259" key="3">
    <source>
        <dbReference type="Pfam" id="PF00534"/>
    </source>
</evidence>
<dbReference type="SUPFAM" id="SSF53756">
    <property type="entry name" value="UDP-Glycosyltransferase/glycogen phosphorylase"/>
    <property type="match status" value="1"/>
</dbReference>
<evidence type="ECO:0000256" key="2">
    <source>
        <dbReference type="ARBA" id="ARBA00022679"/>
    </source>
</evidence>
<gene>
    <name evidence="4" type="ORF">PYH69_06480</name>
</gene>
<evidence type="ECO:0000256" key="1">
    <source>
        <dbReference type="ARBA" id="ARBA00022676"/>
    </source>
</evidence>
<keyword evidence="1 4" id="KW-0328">Glycosyltransferase</keyword>
<dbReference type="RefSeq" id="WP_239747395.1">
    <property type="nucleotide sequence ID" value="NZ_CP118848.1"/>
</dbReference>
<dbReference type="PANTHER" id="PTHR12526:SF629">
    <property type="entry name" value="TEICHURONIC ACID BIOSYNTHESIS GLYCOSYLTRANSFERASE TUAH-RELATED"/>
    <property type="match status" value="1"/>
</dbReference>
<name>A0AAX3W7J2_MAMLE</name>
<dbReference type="EC" id="2.4.-.-" evidence="4"/>
<reference evidence="4" key="1">
    <citation type="journal article" date="2023" name="Antibiotics">
        <title>Prevalence and Molecular Characterization of Methicillin-Resistant Staphylococci (MRS) and Mammaliicocci (MRM) in Dromedary Camels from Algeria: First Detection of SCCmec-mecC Hybrid in Methicillin-Resistant Mammaliicoccus lentus.</title>
        <authorList>
            <person name="Belhout C."/>
            <person name="Boyen F."/>
            <person name="Vereecke N."/>
            <person name="Theuns S."/>
            <person name="Taibi N."/>
            <person name="Stegger M."/>
            <person name="de la Fe-Rodriguez P.Y."/>
            <person name="Bouayad L."/>
            <person name="Elgroud R."/>
            <person name="Butaye P."/>
        </authorList>
    </citation>
    <scope>NUCLEOTIDE SEQUENCE</scope>
    <source>
        <strain evidence="4">7048</strain>
    </source>
</reference>
<dbReference type="EMBL" id="CP118848">
    <property type="protein sequence ID" value="WHI61273.1"/>
    <property type="molecule type" value="Genomic_DNA"/>
</dbReference>
<feature type="domain" description="Glycosyl transferase family 1" evidence="3">
    <location>
        <begin position="324"/>
        <end position="479"/>
    </location>
</feature>
<sequence length="501" mass="58033">MGKEIYFLINSLDVGRGGLTKACIQQANMSAELGYKTTILTFNYNSDYDIITEKLFQYYSINRDVEIRNMYDFYRDEKNVEEDLTKVNDCISSDFAYEKVKNKNGYRIYENGLYRYYMTHRDDETVKGVDCFNDFRYRIRSEAYTPKGYLGKVSYMDFELNKPRQMVFKDSKGNCYLSKWVNPETGNAHKVLLFNGNEIKKTFKSDEALKAYFIEKVVENDEYPILISDARNTDDVMTLVDDEKAKKLIRLHSNHVKEPFDVEKSEIVSTVKFALNNLDKIDYLVALTERQKEDIVTRKNHDEKLLALPHGIEVKNSDAHNNFKKDKAVVISRLVSLKQIHHVVEAASLLVEYNPNFLIEIYGSGDQEKKLKDLIKSKGLTENVILKGYTDNIENVYKEAAFSIVTSKTEGFSLSILESMANGVPVLSYNFNYGPEDIITNGKDGLIIEKNNIKQLAENMNYLFSNPELINEMRINAAKSIKDRFSRDKVKQYWEELFKSL</sequence>